<proteinExistence type="predicted"/>
<keyword evidence="2" id="KW-1185">Reference proteome</keyword>
<name>A0A284QRQ6_ARMOS</name>
<protein>
    <submittedName>
        <fullName evidence="1">Uncharacterized protein</fullName>
    </submittedName>
</protein>
<reference evidence="2" key="1">
    <citation type="journal article" date="2017" name="Nat. Ecol. Evol.">
        <title>Genome expansion and lineage-specific genetic innovations in the forest pathogenic fungi Armillaria.</title>
        <authorList>
            <person name="Sipos G."/>
            <person name="Prasanna A.N."/>
            <person name="Walter M.C."/>
            <person name="O'Connor E."/>
            <person name="Balint B."/>
            <person name="Krizsan K."/>
            <person name="Kiss B."/>
            <person name="Hess J."/>
            <person name="Varga T."/>
            <person name="Slot J."/>
            <person name="Riley R."/>
            <person name="Boka B."/>
            <person name="Rigling D."/>
            <person name="Barry K."/>
            <person name="Lee J."/>
            <person name="Mihaltcheva S."/>
            <person name="LaButti K."/>
            <person name="Lipzen A."/>
            <person name="Waldron R."/>
            <person name="Moloney N.M."/>
            <person name="Sperisen C."/>
            <person name="Kredics L."/>
            <person name="Vagvoelgyi C."/>
            <person name="Patrignani A."/>
            <person name="Fitzpatrick D."/>
            <person name="Nagy I."/>
            <person name="Doyle S."/>
            <person name="Anderson J.B."/>
            <person name="Grigoriev I.V."/>
            <person name="Gueldener U."/>
            <person name="Muensterkoetter M."/>
            <person name="Nagy L.G."/>
        </authorList>
    </citation>
    <scope>NUCLEOTIDE SEQUENCE [LARGE SCALE GENOMIC DNA]</scope>
    <source>
        <strain evidence="2">C18/9</strain>
    </source>
</reference>
<sequence length="161" mass="18286">MAMVQHRWNRCQVETITSRDGPRHSRPSLGPGRQEMNLFIVNDFRIPPGLYQSPPYSASMRTEDVCPRASQRVVLQYDVLWQDKSSSITLKGSACCRPRSPRRRRLVCGFGTRVVRIGEIVQWDEVDDVECAILVMTAPVEGTARTTLFQAWVFGGLSFQL</sequence>
<evidence type="ECO:0000313" key="1">
    <source>
        <dbReference type="EMBL" id="SJK99127.1"/>
    </source>
</evidence>
<dbReference type="Proteomes" id="UP000219338">
    <property type="component" value="Unassembled WGS sequence"/>
</dbReference>
<dbReference type="EMBL" id="FUEG01000001">
    <property type="protein sequence ID" value="SJK99127.1"/>
    <property type="molecule type" value="Genomic_DNA"/>
</dbReference>
<gene>
    <name evidence="1" type="ORF">ARMOST_02414</name>
</gene>
<dbReference type="AlphaFoldDB" id="A0A284QRQ6"/>
<evidence type="ECO:0000313" key="2">
    <source>
        <dbReference type="Proteomes" id="UP000219338"/>
    </source>
</evidence>
<accession>A0A284QRQ6</accession>
<organism evidence="1 2">
    <name type="scientific">Armillaria ostoyae</name>
    <name type="common">Armillaria root rot fungus</name>
    <dbReference type="NCBI Taxonomy" id="47428"/>
    <lineage>
        <taxon>Eukaryota</taxon>
        <taxon>Fungi</taxon>
        <taxon>Dikarya</taxon>
        <taxon>Basidiomycota</taxon>
        <taxon>Agaricomycotina</taxon>
        <taxon>Agaricomycetes</taxon>
        <taxon>Agaricomycetidae</taxon>
        <taxon>Agaricales</taxon>
        <taxon>Marasmiineae</taxon>
        <taxon>Physalacriaceae</taxon>
        <taxon>Armillaria</taxon>
    </lineage>
</organism>